<keyword evidence="2" id="KW-1185">Reference proteome</keyword>
<protein>
    <submittedName>
        <fullName evidence="1">Uncharacterized protein</fullName>
    </submittedName>
</protein>
<name>A0AAD5N1D8_PARTN</name>
<comment type="caution">
    <text evidence="1">The sequence shown here is derived from an EMBL/GenBank/DDBJ whole genome shotgun (WGS) entry which is preliminary data.</text>
</comment>
<proteinExistence type="predicted"/>
<sequence length="53" mass="5747">MNAILSEKATYRFVRCLTFMLTTCCGNLLASVDQEDWGAIGVILSSIASTTDD</sequence>
<dbReference type="AlphaFoldDB" id="A0AAD5N1D8"/>
<dbReference type="Proteomes" id="UP001196413">
    <property type="component" value="Unassembled WGS sequence"/>
</dbReference>
<accession>A0AAD5N1D8</accession>
<dbReference type="EMBL" id="JAHQIW010003720">
    <property type="protein sequence ID" value="KAJ1359871.1"/>
    <property type="molecule type" value="Genomic_DNA"/>
</dbReference>
<evidence type="ECO:0000313" key="2">
    <source>
        <dbReference type="Proteomes" id="UP001196413"/>
    </source>
</evidence>
<organism evidence="1 2">
    <name type="scientific">Parelaphostrongylus tenuis</name>
    <name type="common">Meningeal worm</name>
    <dbReference type="NCBI Taxonomy" id="148309"/>
    <lineage>
        <taxon>Eukaryota</taxon>
        <taxon>Metazoa</taxon>
        <taxon>Ecdysozoa</taxon>
        <taxon>Nematoda</taxon>
        <taxon>Chromadorea</taxon>
        <taxon>Rhabditida</taxon>
        <taxon>Rhabditina</taxon>
        <taxon>Rhabditomorpha</taxon>
        <taxon>Strongyloidea</taxon>
        <taxon>Metastrongylidae</taxon>
        <taxon>Parelaphostrongylus</taxon>
    </lineage>
</organism>
<gene>
    <name evidence="1" type="ORF">KIN20_018690</name>
</gene>
<evidence type="ECO:0000313" key="1">
    <source>
        <dbReference type="EMBL" id="KAJ1359871.1"/>
    </source>
</evidence>
<reference evidence="1" key="1">
    <citation type="submission" date="2021-06" db="EMBL/GenBank/DDBJ databases">
        <title>Parelaphostrongylus tenuis whole genome reference sequence.</title>
        <authorList>
            <person name="Garwood T.J."/>
            <person name="Larsen P.A."/>
            <person name="Fountain-Jones N.M."/>
            <person name="Garbe J.R."/>
            <person name="Macchietto M.G."/>
            <person name="Kania S.A."/>
            <person name="Gerhold R.W."/>
            <person name="Richards J.E."/>
            <person name="Wolf T.M."/>
        </authorList>
    </citation>
    <scope>NUCLEOTIDE SEQUENCE</scope>
    <source>
        <strain evidence="1">MNPRO001-30</strain>
        <tissue evidence="1">Meninges</tissue>
    </source>
</reference>